<dbReference type="EMBL" id="KV441398">
    <property type="protein sequence ID" value="OAF57933.1"/>
    <property type="molecule type" value="Genomic_DNA"/>
</dbReference>
<reference evidence="2" key="1">
    <citation type="submission" date="2016-03" db="EMBL/GenBank/DDBJ databases">
        <title>Updated assembly of Pseudogymnoascus destructans, the fungus causing white-nose syndrome of bats.</title>
        <authorList>
            <person name="Palmer J.M."/>
            <person name="Drees K.P."/>
            <person name="Foster J.T."/>
            <person name="Lindner D.L."/>
        </authorList>
    </citation>
    <scope>NUCLEOTIDE SEQUENCE [LARGE SCALE GENOMIC DNA]</scope>
    <source>
        <strain evidence="2">20631-21</strain>
    </source>
</reference>
<feature type="compositionally biased region" description="Polar residues" evidence="1">
    <location>
        <begin position="175"/>
        <end position="191"/>
    </location>
</feature>
<dbReference type="RefSeq" id="XP_024323219.1">
    <property type="nucleotide sequence ID" value="XM_024469106.1"/>
</dbReference>
<organism evidence="2">
    <name type="scientific">Pseudogymnoascus destructans</name>
    <dbReference type="NCBI Taxonomy" id="655981"/>
    <lineage>
        <taxon>Eukaryota</taxon>
        <taxon>Fungi</taxon>
        <taxon>Dikarya</taxon>
        <taxon>Ascomycota</taxon>
        <taxon>Pezizomycotina</taxon>
        <taxon>Leotiomycetes</taxon>
        <taxon>Thelebolales</taxon>
        <taxon>Thelebolaceae</taxon>
        <taxon>Pseudogymnoascus</taxon>
    </lineage>
</organism>
<sequence length="267" mass="28933">MLAIDLEQRPTAAECLQDPCAPQTSLNSADDVTPLGTVRQAEGLIQAYQEAHGRNESGPDDVAMLLNWVNDQSSFESGFRKVVITSKASASIIVRLGSSVWQIDICSPTLIPNNGVSHVSAGAEGNNDVTVNNTESTQVVIDRMLAALEASGFYNPALQEQNELVQFSGLTARQAARQSRNGPSSTATNANKAPHHQNMALLGEDIPDKDPSQSPEWVIELVNHIFAGLDDCTCTLLLEAAWARDLWHHIHHTASDPFFPQPICRMA</sequence>
<name>A0A177A9S9_9PEZI</name>
<dbReference type="GeneID" id="36288550"/>
<gene>
    <name evidence="2" type="ORF">VC83_05484</name>
</gene>
<proteinExistence type="predicted"/>
<protein>
    <submittedName>
        <fullName evidence="2">Uncharacterized protein</fullName>
    </submittedName>
</protein>
<evidence type="ECO:0000313" key="2">
    <source>
        <dbReference type="EMBL" id="OAF57933.1"/>
    </source>
</evidence>
<evidence type="ECO:0000256" key="1">
    <source>
        <dbReference type="SAM" id="MobiDB-lite"/>
    </source>
</evidence>
<feature type="region of interest" description="Disordered" evidence="1">
    <location>
        <begin position="175"/>
        <end position="195"/>
    </location>
</feature>
<dbReference type="AlphaFoldDB" id="A0A177A9S9"/>
<dbReference type="OrthoDB" id="10403041at2759"/>
<accession>A0A177A9S9</accession>
<dbReference type="Proteomes" id="UP000077154">
    <property type="component" value="Unassembled WGS sequence"/>
</dbReference>